<name>A0ABV9CL72_9ACTN</name>
<sequence>MNAAPATGVRRPWQDVPDELRHAIESHMASEVAQAVTQTGGFSPGVAARLLFQDGRRAFVKAVGPLPNPHSADIHRAEARVAALLPPEAPAPRLLASFDLDGWVALLFQDIEGRQPAQPWRADELGRVLDTLDEMATRLTPSPIAAPSARERLTGMFENWRTVAAARDKGEDDLAGLSPWVVAHLDDLAELESRWPEAAVGDTLVHGDIRADNLLLTDDQVFVVDWPWAFLGPRWFDVAAMLPSVRMQGGPPPEQVVAEHRVTREADPAALTSVLAAFAGYFACQARLPAPPGLPTLRAFQHAQGQAALEWLRERTAWS</sequence>
<dbReference type="Gene3D" id="3.90.1200.10">
    <property type="match status" value="1"/>
</dbReference>
<reference evidence="3" key="1">
    <citation type="journal article" date="2019" name="Int. J. Syst. Evol. Microbiol.">
        <title>The Global Catalogue of Microorganisms (GCM) 10K type strain sequencing project: providing services to taxonomists for standard genome sequencing and annotation.</title>
        <authorList>
            <consortium name="The Broad Institute Genomics Platform"/>
            <consortium name="The Broad Institute Genome Sequencing Center for Infectious Disease"/>
            <person name="Wu L."/>
            <person name="Ma J."/>
        </authorList>
    </citation>
    <scope>NUCLEOTIDE SEQUENCE [LARGE SCALE GENOMIC DNA]</scope>
    <source>
        <strain evidence="3">CGMCC 4.7132</strain>
    </source>
</reference>
<dbReference type="Proteomes" id="UP001596004">
    <property type="component" value="Unassembled WGS sequence"/>
</dbReference>
<accession>A0ABV9CL72</accession>
<dbReference type="EC" id="2.7.1.-" evidence="2"/>
<evidence type="ECO:0000259" key="1">
    <source>
        <dbReference type="Pfam" id="PF01636"/>
    </source>
</evidence>
<proteinExistence type="predicted"/>
<dbReference type="GO" id="GO:0016740">
    <property type="term" value="F:transferase activity"/>
    <property type="evidence" value="ECO:0007669"/>
    <property type="project" value="UniProtKB-KW"/>
</dbReference>
<keyword evidence="3" id="KW-1185">Reference proteome</keyword>
<dbReference type="Pfam" id="PF01636">
    <property type="entry name" value="APH"/>
    <property type="match status" value="1"/>
</dbReference>
<feature type="domain" description="Aminoglycoside phosphotransferase" evidence="1">
    <location>
        <begin position="53"/>
        <end position="254"/>
    </location>
</feature>
<evidence type="ECO:0000313" key="3">
    <source>
        <dbReference type="Proteomes" id="UP001596004"/>
    </source>
</evidence>
<dbReference type="EMBL" id="JBHSFP010000019">
    <property type="protein sequence ID" value="MFC4533994.1"/>
    <property type="molecule type" value="Genomic_DNA"/>
</dbReference>
<dbReference type="SUPFAM" id="SSF56112">
    <property type="entry name" value="Protein kinase-like (PK-like)"/>
    <property type="match status" value="1"/>
</dbReference>
<dbReference type="InterPro" id="IPR051678">
    <property type="entry name" value="AGP_Transferase"/>
</dbReference>
<dbReference type="RefSeq" id="WP_380843982.1">
    <property type="nucleotide sequence ID" value="NZ_JBHSFP010000019.1"/>
</dbReference>
<dbReference type="InterPro" id="IPR011009">
    <property type="entry name" value="Kinase-like_dom_sf"/>
</dbReference>
<keyword evidence="2" id="KW-0808">Transferase</keyword>
<dbReference type="PANTHER" id="PTHR21310:SF40">
    <property type="entry name" value="AMINOGLYCOSIDE PHOSPHOTRANSFERASE DOMAIN-CONTAINING PROTEIN-RELATED"/>
    <property type="match status" value="1"/>
</dbReference>
<dbReference type="PANTHER" id="PTHR21310">
    <property type="entry name" value="AMINOGLYCOSIDE PHOSPHOTRANSFERASE-RELATED-RELATED"/>
    <property type="match status" value="1"/>
</dbReference>
<dbReference type="InterPro" id="IPR002575">
    <property type="entry name" value="Aminoglycoside_PTrfase"/>
</dbReference>
<protein>
    <submittedName>
        <fullName evidence="2">Aminoglycoside phosphotransferase family protein</fullName>
        <ecNumber evidence="2">2.7.1.-</ecNumber>
    </submittedName>
</protein>
<comment type="caution">
    <text evidence="2">The sequence shown here is derived from an EMBL/GenBank/DDBJ whole genome shotgun (WGS) entry which is preliminary data.</text>
</comment>
<evidence type="ECO:0000313" key="2">
    <source>
        <dbReference type="EMBL" id="MFC4533994.1"/>
    </source>
</evidence>
<gene>
    <name evidence="2" type="ORF">ACFO60_24800</name>
</gene>
<organism evidence="2 3">
    <name type="scientific">Sphaerisporangium dianthi</name>
    <dbReference type="NCBI Taxonomy" id="1436120"/>
    <lineage>
        <taxon>Bacteria</taxon>
        <taxon>Bacillati</taxon>
        <taxon>Actinomycetota</taxon>
        <taxon>Actinomycetes</taxon>
        <taxon>Streptosporangiales</taxon>
        <taxon>Streptosporangiaceae</taxon>
        <taxon>Sphaerisporangium</taxon>
    </lineage>
</organism>